<dbReference type="SUPFAM" id="SSF50249">
    <property type="entry name" value="Nucleic acid-binding proteins"/>
    <property type="match status" value="1"/>
</dbReference>
<dbReference type="KEGG" id="bban:J4G43_004120"/>
<dbReference type="FunFam" id="2.40.50.140:FF:000228">
    <property type="entry name" value="ATP-dependent DNA ligase"/>
    <property type="match status" value="1"/>
</dbReference>
<proteinExistence type="predicted"/>
<evidence type="ECO:0000256" key="4">
    <source>
        <dbReference type="ARBA" id="ARBA00022705"/>
    </source>
</evidence>
<evidence type="ECO:0000313" key="16">
    <source>
        <dbReference type="EMBL" id="MBO1860597.1"/>
    </source>
</evidence>
<evidence type="ECO:0000256" key="11">
    <source>
        <dbReference type="ARBA" id="ARBA00023204"/>
    </source>
</evidence>
<dbReference type="GO" id="GO:0005524">
    <property type="term" value="F:ATP binding"/>
    <property type="evidence" value="ECO:0007669"/>
    <property type="project" value="UniProtKB-KW"/>
</dbReference>
<dbReference type="PANTHER" id="PTHR45674">
    <property type="entry name" value="DNA LIGASE 1/3 FAMILY MEMBER"/>
    <property type="match status" value="1"/>
</dbReference>
<dbReference type="AlphaFoldDB" id="A0A939M6J4"/>
<dbReference type="PROSITE" id="PS50160">
    <property type="entry name" value="DNA_LIGASE_A3"/>
    <property type="match status" value="1"/>
</dbReference>
<dbReference type="Gene3D" id="1.10.3260.10">
    <property type="entry name" value="DNA ligase, ATP-dependent, N-terminal domain"/>
    <property type="match status" value="1"/>
</dbReference>
<dbReference type="InterPro" id="IPR026333">
    <property type="entry name" value="ATP_dep_DNA_lig_pp_1105_fam"/>
</dbReference>
<organism evidence="16">
    <name type="scientific">Bradyrhizobium barranii subsp. barranii</name>
    <dbReference type="NCBI Taxonomy" id="2823807"/>
    <lineage>
        <taxon>Bacteria</taxon>
        <taxon>Pseudomonadati</taxon>
        <taxon>Pseudomonadota</taxon>
        <taxon>Alphaproteobacteria</taxon>
        <taxon>Hyphomicrobiales</taxon>
        <taxon>Nitrobacteraceae</taxon>
        <taxon>Bradyrhizobium</taxon>
        <taxon>Bradyrhizobium barranii</taxon>
    </lineage>
</organism>
<dbReference type="Pfam" id="PF04679">
    <property type="entry name" value="DNA_ligase_A_C"/>
    <property type="match status" value="1"/>
</dbReference>
<dbReference type="Pfam" id="PF01068">
    <property type="entry name" value="DNA_ligase_A_M"/>
    <property type="match status" value="1"/>
</dbReference>
<evidence type="ECO:0000313" key="18">
    <source>
        <dbReference type="Proteomes" id="UP000664702"/>
    </source>
</evidence>
<dbReference type="GO" id="GO:0006281">
    <property type="term" value="P:DNA repair"/>
    <property type="evidence" value="ECO:0007669"/>
    <property type="project" value="UniProtKB-KW"/>
</dbReference>
<dbReference type="Proteomes" id="UP000664702">
    <property type="component" value="Chromosome"/>
</dbReference>
<dbReference type="Gene3D" id="2.40.50.140">
    <property type="entry name" value="Nucleic acid-binding proteins"/>
    <property type="match status" value="1"/>
</dbReference>
<keyword evidence="4" id="KW-0235">DNA replication</keyword>
<dbReference type="CDD" id="cd07972">
    <property type="entry name" value="OBF_DNA_ligase_Arch_LigB"/>
    <property type="match status" value="1"/>
</dbReference>
<dbReference type="GO" id="GO:0003910">
    <property type="term" value="F:DNA ligase (ATP) activity"/>
    <property type="evidence" value="ECO:0007669"/>
    <property type="project" value="UniProtKB-EC"/>
</dbReference>
<dbReference type="PANTHER" id="PTHR45674:SF13">
    <property type="entry name" value="DNA LIGASE-RELATED"/>
    <property type="match status" value="1"/>
</dbReference>
<dbReference type="InterPro" id="IPR012309">
    <property type="entry name" value="DNA_ligase_ATP-dep_C"/>
</dbReference>
<evidence type="ECO:0000256" key="6">
    <source>
        <dbReference type="ARBA" id="ARBA00022741"/>
    </source>
</evidence>
<feature type="region of interest" description="Disordered" evidence="14">
    <location>
        <begin position="94"/>
        <end position="176"/>
    </location>
</feature>
<evidence type="ECO:0000256" key="13">
    <source>
        <dbReference type="ARBA" id="ARBA00034003"/>
    </source>
</evidence>
<dbReference type="GO" id="GO:0003677">
    <property type="term" value="F:DNA binding"/>
    <property type="evidence" value="ECO:0007669"/>
    <property type="project" value="InterPro"/>
</dbReference>
<evidence type="ECO:0000256" key="3">
    <source>
        <dbReference type="ARBA" id="ARBA00022618"/>
    </source>
</evidence>
<evidence type="ECO:0000256" key="9">
    <source>
        <dbReference type="ARBA" id="ARBA00022842"/>
    </source>
</evidence>
<reference evidence="16" key="1">
    <citation type="submission" date="2021-03" db="EMBL/GenBank/DDBJ databases">
        <title>Whole Genome Sequence of Bradyrhizobium sp. Strain 144S4.</title>
        <authorList>
            <person name="Bromfield E.S.P."/>
            <person name="Cloutier S."/>
        </authorList>
    </citation>
    <scope>NUCLEOTIDE SEQUENCE [LARGE SCALE GENOMIC DNA]</scope>
    <source>
        <strain evidence="16">144S4</strain>
    </source>
</reference>
<keyword evidence="8" id="KW-0067">ATP-binding</keyword>
<dbReference type="InterPro" id="IPR012340">
    <property type="entry name" value="NA-bd_OB-fold"/>
</dbReference>
<evidence type="ECO:0000256" key="1">
    <source>
        <dbReference type="ARBA" id="ARBA00012727"/>
    </source>
</evidence>
<evidence type="ECO:0000259" key="15">
    <source>
        <dbReference type="PROSITE" id="PS50160"/>
    </source>
</evidence>
<keyword evidence="6" id="KW-0547">Nucleotide-binding</keyword>
<accession>A0A939M6J4</accession>
<feature type="compositionally biased region" description="Basic and acidic residues" evidence="14">
    <location>
        <begin position="154"/>
        <end position="164"/>
    </location>
</feature>
<sequence length="634" mass="70755">MNRFAELLDRLAYEPGRNNKLRLITGYFREVGDPDRGYALAALTGALSFKHAKPALIRDLIAARTDEVLFGLSYDYVGDLSETVALMWPRRSANNEESFPGHPPPPPSPARGEGAQLRAGRQMSSTTDHDSASDGCTPLSVPSPLAGEGQGEGYRGRDADESIHPSRHNNPPPPTLTDVVTTLRTLGKTELPKQLERWLDELDETGRWALLKLVTGALRIGISARLAKTAAAALGDKDPHEVELIWPGLSPPYLDLFAWLEGRGEKPVNRDPAPFRPVMLAHAIEDTDFAALDPADYIAEWKWDGIRVQAVAGRDERGQITARLYSRTGEDITGSFPDLVPSLRLAGAIDGELLILREGRVQSFNVLQQRLNRKVVSPKLIKEFPIHLRAYDLLGDDENDLRELPFAERRERLETFIGKLDDPRIDLSPTVPFASWQALTAARADPASAGAGEDADAVEGVMLKRRDAPYLPGRPKGQWWKWKRDPQIIDAVLMYAQRGHGKRSSYYSDYTFGVWTEGEAGEELVPVGKAYFGFTDEELLQIDRFVRRNTTEKFGPVRHVVHERDKGLVLEVAFEGLQRSPRHKSGVAMRFPRISRLRWDKPPREADRLETLEKMLKADESLPTIKVAASADSH</sequence>
<evidence type="ECO:0000256" key="14">
    <source>
        <dbReference type="SAM" id="MobiDB-lite"/>
    </source>
</evidence>
<dbReference type="EC" id="6.5.1.1" evidence="1"/>
<protein>
    <recommendedName>
        <fullName evidence="1">DNA ligase (ATP)</fullName>
        <ecNumber evidence="1">6.5.1.1</ecNumber>
    </recommendedName>
</protein>
<dbReference type="GO" id="GO:0051301">
    <property type="term" value="P:cell division"/>
    <property type="evidence" value="ECO:0007669"/>
    <property type="project" value="UniProtKB-KW"/>
</dbReference>
<reference evidence="17 18" key="2">
    <citation type="journal article" date="2022" name="Int. J. Syst. Evol. Microbiol.">
        <title>Strains of Bradyrhizobium barranii sp. nov. associated with legumes native to Canada are symbionts of soybeans and belong to different subspecies (subsp. barranii subsp. nov. and subsp. apii subsp. nov.) and symbiovars (sv. glycinearum and sv. septentrionale).</title>
        <authorList>
            <person name="Bromfield E.S.P."/>
            <person name="Cloutier S."/>
            <person name="Wasai-Hara S."/>
            <person name="Minamisawa K."/>
        </authorList>
    </citation>
    <scope>NUCLEOTIDE SEQUENCE [LARGE SCALE GENOMIC DNA]</scope>
    <source>
        <strain evidence="17 18">144S4</strain>
    </source>
</reference>
<dbReference type="NCBIfam" id="TIGR04120">
    <property type="entry name" value="DNA_lig_bact"/>
    <property type="match status" value="1"/>
</dbReference>
<keyword evidence="11" id="KW-0234">DNA repair</keyword>
<dbReference type="InterPro" id="IPR036599">
    <property type="entry name" value="DNA_ligase_N_sf"/>
</dbReference>
<dbReference type="InterPro" id="IPR050191">
    <property type="entry name" value="ATP-dep_DNA_ligase"/>
</dbReference>
<dbReference type="FunFam" id="3.30.470.30:FF:000024">
    <property type="entry name" value="ATP-dependent DNA ligase"/>
    <property type="match status" value="1"/>
</dbReference>
<name>A0A939M6J4_9BRAD</name>
<feature type="domain" description="ATP-dependent DNA ligase family profile" evidence="15">
    <location>
        <begin position="379"/>
        <end position="516"/>
    </location>
</feature>
<dbReference type="EMBL" id="JAGEMI010000001">
    <property type="protein sequence ID" value="MBO1860597.1"/>
    <property type="molecule type" value="Genomic_DNA"/>
</dbReference>
<evidence type="ECO:0000256" key="5">
    <source>
        <dbReference type="ARBA" id="ARBA00022723"/>
    </source>
</evidence>
<keyword evidence="7" id="KW-0227">DNA damage</keyword>
<gene>
    <name evidence="17" type="ORF">J4G43_004120</name>
    <name evidence="16" type="ORF">J4G43_06320</name>
</gene>
<evidence type="ECO:0000256" key="10">
    <source>
        <dbReference type="ARBA" id="ARBA00023172"/>
    </source>
</evidence>
<evidence type="ECO:0000313" key="17">
    <source>
        <dbReference type="EMBL" id="UEM13521.1"/>
    </source>
</evidence>
<dbReference type="RefSeq" id="WP_208084075.1">
    <property type="nucleotide sequence ID" value="NZ_CP086136.1"/>
</dbReference>
<dbReference type="SUPFAM" id="SSF56091">
    <property type="entry name" value="DNA ligase/mRNA capping enzyme, catalytic domain"/>
    <property type="match status" value="1"/>
</dbReference>
<dbReference type="CDD" id="cd07897">
    <property type="entry name" value="Adenylation_DNA_ligase_Bac1"/>
    <property type="match status" value="1"/>
</dbReference>
<dbReference type="GO" id="GO:0006260">
    <property type="term" value="P:DNA replication"/>
    <property type="evidence" value="ECO:0007669"/>
    <property type="project" value="UniProtKB-KW"/>
</dbReference>
<evidence type="ECO:0000256" key="2">
    <source>
        <dbReference type="ARBA" id="ARBA00022598"/>
    </source>
</evidence>
<dbReference type="NCBIfam" id="NF006701">
    <property type="entry name" value="PRK09247.1"/>
    <property type="match status" value="1"/>
</dbReference>
<evidence type="ECO:0000256" key="7">
    <source>
        <dbReference type="ARBA" id="ARBA00022763"/>
    </source>
</evidence>
<keyword evidence="5" id="KW-0479">Metal-binding</keyword>
<keyword evidence="3" id="KW-0132">Cell division</keyword>
<evidence type="ECO:0000256" key="12">
    <source>
        <dbReference type="ARBA" id="ARBA00023306"/>
    </source>
</evidence>
<keyword evidence="9" id="KW-0460">Magnesium</keyword>
<dbReference type="Gene3D" id="3.30.470.30">
    <property type="entry name" value="DNA ligase/mRNA capping enzyme"/>
    <property type="match status" value="1"/>
</dbReference>
<dbReference type="GO" id="GO:0006310">
    <property type="term" value="P:DNA recombination"/>
    <property type="evidence" value="ECO:0007669"/>
    <property type="project" value="UniProtKB-KW"/>
</dbReference>
<dbReference type="PROSITE" id="PS00697">
    <property type="entry name" value="DNA_LIGASE_A1"/>
    <property type="match status" value="1"/>
</dbReference>
<dbReference type="GO" id="GO:0046872">
    <property type="term" value="F:metal ion binding"/>
    <property type="evidence" value="ECO:0007669"/>
    <property type="project" value="UniProtKB-KW"/>
</dbReference>
<evidence type="ECO:0000256" key="8">
    <source>
        <dbReference type="ARBA" id="ARBA00022840"/>
    </source>
</evidence>
<dbReference type="EMBL" id="CP086136">
    <property type="protein sequence ID" value="UEM13521.1"/>
    <property type="molecule type" value="Genomic_DNA"/>
</dbReference>
<dbReference type="InterPro" id="IPR012310">
    <property type="entry name" value="DNA_ligase_ATP-dep_cent"/>
</dbReference>
<keyword evidence="12" id="KW-0131">Cell cycle</keyword>
<comment type="catalytic activity">
    <reaction evidence="13">
        <text>ATP + (deoxyribonucleotide)n-3'-hydroxyl + 5'-phospho-(deoxyribonucleotide)m = (deoxyribonucleotide)n+m + AMP + diphosphate.</text>
        <dbReference type="EC" id="6.5.1.1"/>
    </reaction>
</comment>
<keyword evidence="10" id="KW-0233">DNA recombination</keyword>
<dbReference type="InterPro" id="IPR016059">
    <property type="entry name" value="DNA_ligase_ATP-dep_CS"/>
</dbReference>
<keyword evidence="2 16" id="KW-0436">Ligase</keyword>